<dbReference type="PANTHER" id="PTHR43080">
    <property type="entry name" value="CBS DOMAIN-CONTAINING PROTEIN CBSX3, MITOCHONDRIAL"/>
    <property type="match status" value="1"/>
</dbReference>
<proteinExistence type="predicted"/>
<dbReference type="PROSITE" id="PS51371">
    <property type="entry name" value="CBS"/>
    <property type="match status" value="2"/>
</dbReference>
<gene>
    <name evidence="5" type="ORF">NOI20_04485</name>
</gene>
<dbReference type="Gene3D" id="3.10.580.10">
    <property type="entry name" value="CBS-domain"/>
    <property type="match status" value="1"/>
</dbReference>
<feature type="compositionally biased region" description="Low complexity" evidence="3">
    <location>
        <begin position="18"/>
        <end position="28"/>
    </location>
</feature>
<evidence type="ECO:0000256" key="2">
    <source>
        <dbReference type="PROSITE-ProRule" id="PRU00703"/>
    </source>
</evidence>
<accession>A0AAJ1UCE9</accession>
<reference evidence="5" key="1">
    <citation type="submission" date="2022-07" db="EMBL/GenBank/DDBJ databases">
        <authorList>
            <person name="Otstavnykh N."/>
            <person name="Isaeva M."/>
            <person name="Bystritskaya E."/>
        </authorList>
    </citation>
    <scope>NUCLEOTIDE SEQUENCE</scope>
    <source>
        <strain evidence="5">10Alg 79</strain>
    </source>
</reference>
<dbReference type="InterPro" id="IPR051257">
    <property type="entry name" value="Diverse_CBS-Domain"/>
</dbReference>
<dbReference type="InterPro" id="IPR046342">
    <property type="entry name" value="CBS_dom_sf"/>
</dbReference>
<dbReference type="SUPFAM" id="SSF54631">
    <property type="entry name" value="CBS-domain pair"/>
    <property type="match status" value="1"/>
</dbReference>
<organism evidence="5 6">
    <name type="scientific">Rhodalgimonas zhirmunskyi</name>
    <dbReference type="NCBI Taxonomy" id="2964767"/>
    <lineage>
        <taxon>Bacteria</taxon>
        <taxon>Pseudomonadati</taxon>
        <taxon>Pseudomonadota</taxon>
        <taxon>Alphaproteobacteria</taxon>
        <taxon>Rhodobacterales</taxon>
        <taxon>Roseobacteraceae</taxon>
        <taxon>Rhodalgimonas</taxon>
    </lineage>
</organism>
<feature type="domain" description="CBS" evidence="4">
    <location>
        <begin position="38"/>
        <end position="98"/>
    </location>
</feature>
<dbReference type="InterPro" id="IPR000644">
    <property type="entry name" value="CBS_dom"/>
</dbReference>
<feature type="region of interest" description="Disordered" evidence="3">
    <location>
        <begin position="1"/>
        <end position="28"/>
    </location>
</feature>
<name>A0AAJ1UCE9_9RHOB</name>
<dbReference type="CDD" id="cd04623">
    <property type="entry name" value="CBS_pair_bac_euk"/>
    <property type="match status" value="1"/>
</dbReference>
<evidence type="ECO:0000313" key="6">
    <source>
        <dbReference type="Proteomes" id="UP001227162"/>
    </source>
</evidence>
<evidence type="ECO:0000259" key="4">
    <source>
        <dbReference type="PROSITE" id="PS51371"/>
    </source>
</evidence>
<dbReference type="RefSeq" id="WP_317624949.1">
    <property type="nucleotide sequence ID" value="NZ_JANFFA010000001.1"/>
</dbReference>
<feature type="domain" description="CBS" evidence="4">
    <location>
        <begin position="107"/>
        <end position="162"/>
    </location>
</feature>
<protein>
    <submittedName>
        <fullName evidence="5">CBS domain-containing protein</fullName>
    </submittedName>
</protein>
<evidence type="ECO:0000256" key="3">
    <source>
        <dbReference type="SAM" id="MobiDB-lite"/>
    </source>
</evidence>
<dbReference type="Proteomes" id="UP001227162">
    <property type="component" value="Unassembled WGS sequence"/>
</dbReference>
<reference evidence="5" key="2">
    <citation type="submission" date="2023-04" db="EMBL/GenBank/DDBJ databases">
        <title>'Rhodoalgimonas zhirmunskyi' gen. nov., isolated from a red alga.</title>
        <authorList>
            <person name="Nedashkovskaya O.I."/>
            <person name="Otstavnykh N.Y."/>
            <person name="Bystritskaya E.P."/>
            <person name="Balabanova L.A."/>
            <person name="Isaeva M.P."/>
        </authorList>
    </citation>
    <scope>NUCLEOTIDE SEQUENCE</scope>
    <source>
        <strain evidence="5">10Alg 79</strain>
    </source>
</reference>
<dbReference type="AlphaFoldDB" id="A0AAJ1UCE9"/>
<dbReference type="SMART" id="SM00116">
    <property type="entry name" value="CBS"/>
    <property type="match status" value="2"/>
</dbReference>
<comment type="caution">
    <text evidence="5">The sequence shown here is derived from an EMBL/GenBank/DDBJ whole genome shotgun (WGS) entry which is preliminary data.</text>
</comment>
<keyword evidence="6" id="KW-1185">Reference proteome</keyword>
<sequence>MPESYRPPLRKDDKEARTSSQSVSSNTAVSDLRVQHLLDQKDGALHTVRPQQTLHEAVELLRVHRIGALIVTDANGALVGILSERDIVRKLADAPGKTLPHKVEDVMTRAVETCTADESLVTVLKRMTNGRFRHMPVVEGGTLSGLVTIGDVVHFRLTQLEEEALQIKQLIVG</sequence>
<evidence type="ECO:0000313" key="5">
    <source>
        <dbReference type="EMBL" id="MDQ2093357.1"/>
    </source>
</evidence>
<dbReference type="EMBL" id="JANFFA010000001">
    <property type="protein sequence ID" value="MDQ2093357.1"/>
    <property type="molecule type" value="Genomic_DNA"/>
</dbReference>
<evidence type="ECO:0000256" key="1">
    <source>
        <dbReference type="ARBA" id="ARBA00023122"/>
    </source>
</evidence>
<dbReference type="Pfam" id="PF00571">
    <property type="entry name" value="CBS"/>
    <property type="match status" value="2"/>
</dbReference>
<dbReference type="InterPro" id="IPR044725">
    <property type="entry name" value="CBSX3_CBS_dom"/>
</dbReference>
<dbReference type="PANTHER" id="PTHR43080:SF2">
    <property type="entry name" value="CBS DOMAIN-CONTAINING PROTEIN"/>
    <property type="match status" value="1"/>
</dbReference>
<keyword evidence="1 2" id="KW-0129">CBS domain</keyword>